<organism evidence="1 2">
    <name type="scientific">Pedobacter africanus</name>
    <dbReference type="NCBI Taxonomy" id="151894"/>
    <lineage>
        <taxon>Bacteria</taxon>
        <taxon>Pseudomonadati</taxon>
        <taxon>Bacteroidota</taxon>
        <taxon>Sphingobacteriia</taxon>
        <taxon>Sphingobacteriales</taxon>
        <taxon>Sphingobacteriaceae</taxon>
        <taxon>Pedobacter</taxon>
    </lineage>
</organism>
<evidence type="ECO:0000313" key="1">
    <source>
        <dbReference type="EMBL" id="MDR6784989.1"/>
    </source>
</evidence>
<comment type="caution">
    <text evidence="1">The sequence shown here is derived from an EMBL/GenBank/DDBJ whole genome shotgun (WGS) entry which is preliminary data.</text>
</comment>
<reference evidence="1" key="1">
    <citation type="submission" date="2023-07" db="EMBL/GenBank/DDBJ databases">
        <title>Sorghum-associated microbial communities from plants grown in Nebraska, USA.</title>
        <authorList>
            <person name="Schachtman D."/>
        </authorList>
    </citation>
    <scope>NUCLEOTIDE SEQUENCE</scope>
    <source>
        <strain evidence="1">2697</strain>
    </source>
</reference>
<keyword evidence="2" id="KW-1185">Reference proteome</keyword>
<proteinExistence type="predicted"/>
<dbReference type="Proteomes" id="UP001246858">
    <property type="component" value="Unassembled WGS sequence"/>
</dbReference>
<sequence>MTAKSLNKYLSCKLQFILFLIAFPALLYAQKPQLPVTEAEKKLVINAISKTLTDMYIFPEVAQKMVSALSARSNSGAYDALTSPSQFAAKLAADLVDVSHDQHINISFDPAWVQASKKAISKKDSLQLINRDFPNARADNFGFRKIAILDGNIGYLNLTRFYDPATGGETVVSAMNFLSNADALILDLRQNDGGRGDMVQLIASYFFDPDPVMIVDIYSRADDQHRQDWTLPYVPGKRLAGKPLYVLTGQATFSAAESFIYFLKNRNRAILVGQPTGGGAHPVRHTMLTDRFTMFIPYARPIDPITKTDWEGTGVSPHIAVPEKEALTVAHINALEGLLKGRIENRNAAWALEALKARVNPVLLPDAILESYTGSYSGGLRNLTFEKGKLYLKRVGEPKYELVPLNSNTFYIPEMPYLQIKITTVNGKIIGLERHYNDGSILKDLKDR</sequence>
<dbReference type="EMBL" id="JAVDTF010000003">
    <property type="protein sequence ID" value="MDR6784989.1"/>
    <property type="molecule type" value="Genomic_DNA"/>
</dbReference>
<gene>
    <name evidence="1" type="ORF">J2X78_003563</name>
</gene>
<name>A0ACC6L064_9SPHI</name>
<protein>
    <submittedName>
        <fullName evidence="1">Uncharacterized protein</fullName>
    </submittedName>
</protein>
<accession>A0ACC6L064</accession>
<evidence type="ECO:0000313" key="2">
    <source>
        <dbReference type="Proteomes" id="UP001246858"/>
    </source>
</evidence>